<reference evidence="2 3" key="1">
    <citation type="submission" date="2016-10" db="EMBL/GenBank/DDBJ databases">
        <authorList>
            <person name="de Groot N.N."/>
        </authorList>
    </citation>
    <scope>NUCLEOTIDE SEQUENCE [LARGE SCALE GENOMIC DNA]</scope>
    <source>
        <strain evidence="2 3">DSM 6059</strain>
    </source>
</reference>
<keyword evidence="1" id="KW-0620">Polyamine biosynthesis</keyword>
<accession>A0A1I1SV96</accession>
<name>A0A1I1SV96_9GAMM</name>
<dbReference type="PANTHER" id="PTHR43317">
    <property type="entry name" value="THERMOSPERMINE SYNTHASE ACAULIS5"/>
    <property type="match status" value="1"/>
</dbReference>
<keyword evidence="3" id="KW-1185">Reference proteome</keyword>
<dbReference type="Gene3D" id="3.40.50.150">
    <property type="entry name" value="Vaccinia Virus protein VP39"/>
    <property type="match status" value="1"/>
</dbReference>
<evidence type="ECO:0000313" key="3">
    <source>
        <dbReference type="Proteomes" id="UP000198862"/>
    </source>
</evidence>
<dbReference type="EMBL" id="FOLO01000063">
    <property type="protein sequence ID" value="SFD50419.1"/>
    <property type="molecule type" value="Genomic_DNA"/>
</dbReference>
<dbReference type="Proteomes" id="UP000198862">
    <property type="component" value="Unassembled WGS sequence"/>
</dbReference>
<protein>
    <submittedName>
        <fullName evidence="2">Spermidine synthase</fullName>
    </submittedName>
</protein>
<dbReference type="CDD" id="cd02440">
    <property type="entry name" value="AdoMet_MTases"/>
    <property type="match status" value="1"/>
</dbReference>
<dbReference type="Pfam" id="PF01564">
    <property type="entry name" value="Spermine_synth"/>
    <property type="match status" value="1"/>
</dbReference>
<dbReference type="InterPro" id="IPR029063">
    <property type="entry name" value="SAM-dependent_MTases_sf"/>
</dbReference>
<evidence type="ECO:0000256" key="1">
    <source>
        <dbReference type="ARBA" id="ARBA00023115"/>
    </source>
</evidence>
<sequence length="258" mass="30278">MDFLTTQAHDGELLFHRLTDQQQIEIRQNNGYRWLYFKECSQNNAFQSVISLKRPSELMFPYTQAMLLFLLWKKAPISLLNLGMGTGSLERALRKKCNIKITSVESNKYIVEMAEKYFYLPKKINILIESAEKYLIKNTHDFDVILCDIFNGKDNSESIYDEFFYQTLKNNLDISGVVFLNILAKNSGQLQEILYAIRQSFKHVVLLEFENYENILLIISQQHIPSKTELYKLSLNDYELKLNPFINNLFYVPALINE</sequence>
<gene>
    <name evidence="2" type="ORF">SAMN02745724_04706</name>
</gene>
<organism evidence="2 3">
    <name type="scientific">Pseudoalteromonas denitrificans DSM 6059</name>
    <dbReference type="NCBI Taxonomy" id="1123010"/>
    <lineage>
        <taxon>Bacteria</taxon>
        <taxon>Pseudomonadati</taxon>
        <taxon>Pseudomonadota</taxon>
        <taxon>Gammaproteobacteria</taxon>
        <taxon>Alteromonadales</taxon>
        <taxon>Pseudoalteromonadaceae</taxon>
        <taxon>Pseudoalteromonas</taxon>
    </lineage>
</organism>
<dbReference type="GO" id="GO:0006596">
    <property type="term" value="P:polyamine biosynthetic process"/>
    <property type="evidence" value="ECO:0007669"/>
    <property type="project" value="UniProtKB-KW"/>
</dbReference>
<dbReference type="RefSeq" id="WP_091990562.1">
    <property type="nucleotide sequence ID" value="NZ_FOLO01000063.1"/>
</dbReference>
<dbReference type="STRING" id="1123010.SAMN02745724_04706"/>
<dbReference type="AlphaFoldDB" id="A0A1I1SV96"/>
<evidence type="ECO:0000313" key="2">
    <source>
        <dbReference type="EMBL" id="SFD50419.1"/>
    </source>
</evidence>
<dbReference type="OrthoDB" id="6213303at2"/>
<proteinExistence type="predicted"/>
<dbReference type="PANTHER" id="PTHR43317:SF1">
    <property type="entry name" value="THERMOSPERMINE SYNTHASE ACAULIS5"/>
    <property type="match status" value="1"/>
</dbReference>
<dbReference type="SUPFAM" id="SSF53335">
    <property type="entry name" value="S-adenosyl-L-methionine-dependent methyltransferases"/>
    <property type="match status" value="1"/>
</dbReference>